<evidence type="ECO:0000313" key="9">
    <source>
        <dbReference type="Proteomes" id="UP000621500"/>
    </source>
</evidence>
<dbReference type="Pfam" id="PF04542">
    <property type="entry name" value="Sigma70_r2"/>
    <property type="match status" value="1"/>
</dbReference>
<dbReference type="RefSeq" id="WP_239313119.1">
    <property type="nucleotide sequence ID" value="NZ_BAAAZQ010000028.1"/>
</dbReference>
<feature type="region of interest" description="Disordered" evidence="6">
    <location>
        <begin position="211"/>
        <end position="231"/>
    </location>
</feature>
<gene>
    <name evidence="8" type="ORF">Pma05_53170</name>
</gene>
<evidence type="ECO:0000259" key="7">
    <source>
        <dbReference type="Pfam" id="PF04542"/>
    </source>
</evidence>
<dbReference type="InterPro" id="IPR013325">
    <property type="entry name" value="RNA_pol_sigma_r2"/>
</dbReference>
<protein>
    <recommendedName>
        <fullName evidence="7">RNA polymerase sigma-70 region 2 domain-containing protein</fullName>
    </recommendedName>
</protein>
<feature type="domain" description="RNA polymerase sigma-70 region 2" evidence="7">
    <location>
        <begin position="44"/>
        <end position="111"/>
    </location>
</feature>
<evidence type="ECO:0000256" key="5">
    <source>
        <dbReference type="ARBA" id="ARBA00023163"/>
    </source>
</evidence>
<dbReference type="InterPro" id="IPR014284">
    <property type="entry name" value="RNA_pol_sigma-70_dom"/>
</dbReference>
<dbReference type="SUPFAM" id="SSF88659">
    <property type="entry name" value="Sigma3 and sigma4 domains of RNA polymerase sigma factors"/>
    <property type="match status" value="1"/>
</dbReference>
<evidence type="ECO:0000256" key="1">
    <source>
        <dbReference type="ARBA" id="ARBA00010641"/>
    </source>
</evidence>
<sequence>MTERPDPATSPEAGSAPEVQATAEVLAGLVSAAADGDEFAWAELVRRYTPLVLSVIRSHRLNRTDAADVHQTVWLRLVEHLGRVREPAALATWLATTTRRECYRLVRVGRRTQPFDPLDDVEASIGALLPPDLTAPDENLLRAERRQALRDGFGQLPARCRELLSLLVADPPTSYREIAERLGMPIGSIGPSQARCLRKLRNSPALAAFVGASSDAEGSGGDRDGAVAAGR</sequence>
<dbReference type="NCBIfam" id="TIGR02937">
    <property type="entry name" value="sigma70-ECF"/>
    <property type="match status" value="1"/>
</dbReference>
<dbReference type="EMBL" id="BONX01000036">
    <property type="protein sequence ID" value="GIG98744.1"/>
    <property type="molecule type" value="Genomic_DNA"/>
</dbReference>
<evidence type="ECO:0000256" key="6">
    <source>
        <dbReference type="SAM" id="MobiDB-lite"/>
    </source>
</evidence>
<keyword evidence="2" id="KW-0805">Transcription regulation</keyword>
<dbReference type="InterPro" id="IPR007627">
    <property type="entry name" value="RNA_pol_sigma70_r2"/>
</dbReference>
<evidence type="ECO:0000313" key="8">
    <source>
        <dbReference type="EMBL" id="GIG98744.1"/>
    </source>
</evidence>
<keyword evidence="5" id="KW-0804">Transcription</keyword>
<dbReference type="Proteomes" id="UP000621500">
    <property type="component" value="Unassembled WGS sequence"/>
</dbReference>
<dbReference type="InterPro" id="IPR036388">
    <property type="entry name" value="WH-like_DNA-bd_sf"/>
</dbReference>
<keyword evidence="9" id="KW-1185">Reference proteome</keyword>
<dbReference type="InterPro" id="IPR039425">
    <property type="entry name" value="RNA_pol_sigma-70-like"/>
</dbReference>
<evidence type="ECO:0000256" key="3">
    <source>
        <dbReference type="ARBA" id="ARBA00023082"/>
    </source>
</evidence>
<keyword evidence="3" id="KW-0731">Sigma factor</keyword>
<evidence type="ECO:0000256" key="4">
    <source>
        <dbReference type="ARBA" id="ARBA00023125"/>
    </source>
</evidence>
<dbReference type="Gene3D" id="1.10.1740.10">
    <property type="match status" value="1"/>
</dbReference>
<evidence type="ECO:0000256" key="2">
    <source>
        <dbReference type="ARBA" id="ARBA00023015"/>
    </source>
</evidence>
<accession>A0ABQ4EVP4</accession>
<dbReference type="InterPro" id="IPR013324">
    <property type="entry name" value="RNA_pol_sigma_r3/r4-like"/>
</dbReference>
<dbReference type="SUPFAM" id="SSF88946">
    <property type="entry name" value="Sigma2 domain of RNA polymerase sigma factors"/>
    <property type="match status" value="1"/>
</dbReference>
<organism evidence="8 9">
    <name type="scientific">Plantactinospora mayteni</name>
    <dbReference type="NCBI Taxonomy" id="566021"/>
    <lineage>
        <taxon>Bacteria</taxon>
        <taxon>Bacillati</taxon>
        <taxon>Actinomycetota</taxon>
        <taxon>Actinomycetes</taxon>
        <taxon>Micromonosporales</taxon>
        <taxon>Micromonosporaceae</taxon>
        <taxon>Plantactinospora</taxon>
    </lineage>
</organism>
<keyword evidence="4" id="KW-0238">DNA-binding</keyword>
<dbReference type="Pfam" id="PF13412">
    <property type="entry name" value="HTH_24"/>
    <property type="match status" value="1"/>
</dbReference>
<comment type="similarity">
    <text evidence="1">Belongs to the sigma-70 factor family. ECF subfamily.</text>
</comment>
<dbReference type="PANTHER" id="PTHR43133">
    <property type="entry name" value="RNA POLYMERASE ECF-TYPE SIGMA FACTO"/>
    <property type="match status" value="1"/>
</dbReference>
<dbReference type="Gene3D" id="1.10.10.10">
    <property type="entry name" value="Winged helix-like DNA-binding domain superfamily/Winged helix DNA-binding domain"/>
    <property type="match status" value="1"/>
</dbReference>
<proteinExistence type="inferred from homology"/>
<reference evidence="8 9" key="1">
    <citation type="submission" date="2021-01" db="EMBL/GenBank/DDBJ databases">
        <title>Whole genome shotgun sequence of Plantactinospora mayteni NBRC 109088.</title>
        <authorList>
            <person name="Komaki H."/>
            <person name="Tamura T."/>
        </authorList>
    </citation>
    <scope>NUCLEOTIDE SEQUENCE [LARGE SCALE GENOMIC DNA]</scope>
    <source>
        <strain evidence="8 9">NBRC 109088</strain>
    </source>
</reference>
<dbReference type="PANTHER" id="PTHR43133:SF8">
    <property type="entry name" value="RNA POLYMERASE SIGMA FACTOR HI_1459-RELATED"/>
    <property type="match status" value="1"/>
</dbReference>
<name>A0ABQ4EVP4_9ACTN</name>
<comment type="caution">
    <text evidence="8">The sequence shown here is derived from an EMBL/GenBank/DDBJ whole genome shotgun (WGS) entry which is preliminary data.</text>
</comment>